<evidence type="ECO:0000313" key="3">
    <source>
        <dbReference type="EMBL" id="CAG8541890.1"/>
    </source>
</evidence>
<feature type="region of interest" description="Disordered" evidence="1">
    <location>
        <begin position="166"/>
        <end position="199"/>
    </location>
</feature>
<keyword evidence="2" id="KW-1133">Transmembrane helix</keyword>
<feature type="transmembrane region" description="Helical" evidence="2">
    <location>
        <begin position="264"/>
        <end position="285"/>
    </location>
</feature>
<evidence type="ECO:0000256" key="2">
    <source>
        <dbReference type="SAM" id="Phobius"/>
    </source>
</evidence>
<dbReference type="InterPro" id="IPR021369">
    <property type="entry name" value="DUF2985"/>
</dbReference>
<name>A0A9N9ATN5_9GLOM</name>
<dbReference type="EMBL" id="CAJVPY010001920">
    <property type="protein sequence ID" value="CAG8541890.1"/>
    <property type="molecule type" value="Genomic_DNA"/>
</dbReference>
<feature type="transmembrane region" description="Helical" evidence="2">
    <location>
        <begin position="237"/>
        <end position="258"/>
    </location>
</feature>
<sequence>MSRQTDGKENALAKYSQRVRTPVNALRDITNKTPQIKTVRHNKDGYIGTPAVAFTKQSKSSLDRTKLKENDITKQQNLKCTVENLIMKQSEEEADVPEIEYCPSPIKEIPYEPLDEDLKFDWEPLRQLPSVTAYEFENIKYDELSFPEIDPDDYRSREVMDDYGNPVRTSLDSKPSKNGAKHFENKPRRKSTSDVGTQTNLKPTIEESSTICDKEGCLAACKSFFRQCKRLLNLLKYLRLALVLTLYTLIFVDVIHIITKVPKVFWIECLLQVINAGFTIFTLFLHPKRIANFLRAVKIYRANLKSRRQLGYDYPPLDIRDAQKSVHKDYEWYIFEGDKAFICPPGKLLTVLIFWNVGSLAQYGICAVLWSTQNRPIVIYLMLDIIALICEIVPIPLVVVQSKRAKLAQQFASFETGQRRLLNPNPRYRRSIAL</sequence>
<accession>A0A9N9ATN5</accession>
<keyword evidence="4" id="KW-1185">Reference proteome</keyword>
<organism evidence="3 4">
    <name type="scientific">Dentiscutata erythropus</name>
    <dbReference type="NCBI Taxonomy" id="1348616"/>
    <lineage>
        <taxon>Eukaryota</taxon>
        <taxon>Fungi</taxon>
        <taxon>Fungi incertae sedis</taxon>
        <taxon>Mucoromycota</taxon>
        <taxon>Glomeromycotina</taxon>
        <taxon>Glomeromycetes</taxon>
        <taxon>Diversisporales</taxon>
        <taxon>Gigasporaceae</taxon>
        <taxon>Dentiscutata</taxon>
    </lineage>
</organism>
<feature type="transmembrane region" description="Helical" evidence="2">
    <location>
        <begin position="348"/>
        <end position="371"/>
    </location>
</feature>
<gene>
    <name evidence="3" type="ORF">DERYTH_LOCUS4844</name>
</gene>
<feature type="transmembrane region" description="Helical" evidence="2">
    <location>
        <begin position="377"/>
        <end position="400"/>
    </location>
</feature>
<keyword evidence="2" id="KW-0472">Membrane</keyword>
<protein>
    <submittedName>
        <fullName evidence="3">4638_t:CDS:1</fullName>
    </submittedName>
</protein>
<dbReference type="OrthoDB" id="6407410at2759"/>
<evidence type="ECO:0000256" key="1">
    <source>
        <dbReference type="SAM" id="MobiDB-lite"/>
    </source>
</evidence>
<dbReference type="AlphaFoldDB" id="A0A9N9ATN5"/>
<dbReference type="Pfam" id="PF11204">
    <property type="entry name" value="DUF2985"/>
    <property type="match status" value="1"/>
</dbReference>
<keyword evidence="2" id="KW-0812">Transmembrane</keyword>
<comment type="caution">
    <text evidence="3">The sequence shown here is derived from an EMBL/GenBank/DDBJ whole genome shotgun (WGS) entry which is preliminary data.</text>
</comment>
<dbReference type="Proteomes" id="UP000789405">
    <property type="component" value="Unassembled WGS sequence"/>
</dbReference>
<reference evidence="3" key="1">
    <citation type="submission" date="2021-06" db="EMBL/GenBank/DDBJ databases">
        <authorList>
            <person name="Kallberg Y."/>
            <person name="Tangrot J."/>
            <person name="Rosling A."/>
        </authorList>
    </citation>
    <scope>NUCLEOTIDE SEQUENCE</scope>
    <source>
        <strain evidence="3">MA453B</strain>
    </source>
</reference>
<proteinExistence type="predicted"/>
<evidence type="ECO:0000313" key="4">
    <source>
        <dbReference type="Proteomes" id="UP000789405"/>
    </source>
</evidence>